<sequence>MSKNTNGSQRPMVAAAVVGGVLMLAFGLGFRAVASHLRTPVDATPVSQEALNQLPLEIGTWVGQDTPLDTAIIEATDTDAHVNRQYVSHGGLGSVSLWIASGVRARDLMPHRPEVCYTGSGYTLVARESLDLPLADGEVLPCNAMQFSRGTLTSNRVLVLYYYLVDGQFCRDVAEWRYKLIWTPIGYVAQVQVIAAITDAMPADTALRHATAFAVESAPLIADLFQDEKATADVD</sequence>
<keyword evidence="1" id="KW-0812">Transmembrane</keyword>
<dbReference type="Proteomes" id="UP001431776">
    <property type="component" value="Unassembled WGS sequence"/>
</dbReference>
<accession>A0AAW6TXV2</accession>
<organism evidence="3 4">
    <name type="scientific">Anaerobaca lacustris</name>
    <dbReference type="NCBI Taxonomy" id="3044600"/>
    <lineage>
        <taxon>Bacteria</taxon>
        <taxon>Pseudomonadati</taxon>
        <taxon>Planctomycetota</taxon>
        <taxon>Phycisphaerae</taxon>
        <taxon>Sedimentisphaerales</taxon>
        <taxon>Anaerobacaceae</taxon>
        <taxon>Anaerobaca</taxon>
    </lineage>
</organism>
<evidence type="ECO:0000256" key="1">
    <source>
        <dbReference type="SAM" id="Phobius"/>
    </source>
</evidence>
<protein>
    <submittedName>
        <fullName evidence="3">EpsI family protein</fullName>
    </submittedName>
</protein>
<dbReference type="Pfam" id="PF11984">
    <property type="entry name" value="DUF3485"/>
    <property type="match status" value="1"/>
</dbReference>
<evidence type="ECO:0000259" key="2">
    <source>
        <dbReference type="Pfam" id="PF11984"/>
    </source>
</evidence>
<feature type="domain" description="Methanolan biosynthesis EpsI" evidence="2">
    <location>
        <begin position="23"/>
        <end position="183"/>
    </location>
</feature>
<feature type="transmembrane region" description="Helical" evidence="1">
    <location>
        <begin position="12"/>
        <end position="30"/>
    </location>
</feature>
<evidence type="ECO:0000313" key="4">
    <source>
        <dbReference type="Proteomes" id="UP001431776"/>
    </source>
</evidence>
<comment type="caution">
    <text evidence="3">The sequence shown here is derived from an EMBL/GenBank/DDBJ whole genome shotgun (WGS) entry which is preliminary data.</text>
</comment>
<dbReference type="NCBIfam" id="TIGR02914">
    <property type="entry name" value="EpsI_fam"/>
    <property type="match status" value="1"/>
</dbReference>
<proteinExistence type="predicted"/>
<gene>
    <name evidence="3" type="ORF">QJ522_02260</name>
</gene>
<dbReference type="EMBL" id="JASCXX010000002">
    <property type="protein sequence ID" value="MDI6447853.1"/>
    <property type="molecule type" value="Genomic_DNA"/>
</dbReference>
<dbReference type="RefSeq" id="WP_349243265.1">
    <property type="nucleotide sequence ID" value="NZ_JASCXX010000002.1"/>
</dbReference>
<evidence type="ECO:0000313" key="3">
    <source>
        <dbReference type="EMBL" id="MDI6447853.1"/>
    </source>
</evidence>
<keyword evidence="1" id="KW-1133">Transmembrane helix</keyword>
<keyword evidence="1" id="KW-0472">Membrane</keyword>
<reference evidence="3" key="1">
    <citation type="submission" date="2023-05" db="EMBL/GenBank/DDBJ databases">
        <title>Anaerotaeda fermentans gen. nov., sp. nov., a novel anaerobic planctomycete of the new family within the order Sedimentisphaerales isolated from Taman Peninsula, Russia.</title>
        <authorList>
            <person name="Khomyakova M.A."/>
            <person name="Merkel A.Y."/>
            <person name="Slobodkin A.I."/>
        </authorList>
    </citation>
    <scope>NUCLEOTIDE SEQUENCE</scope>
    <source>
        <strain evidence="3">M17dextr</strain>
    </source>
</reference>
<name>A0AAW6TXV2_9BACT</name>
<dbReference type="InterPro" id="IPR014263">
    <property type="entry name" value="Methanolan_biosynth_EpsI"/>
</dbReference>
<keyword evidence="4" id="KW-1185">Reference proteome</keyword>
<dbReference type="AlphaFoldDB" id="A0AAW6TXV2"/>